<protein>
    <recommendedName>
        <fullName evidence="1">Reverse transcriptase zinc-binding domain-containing protein</fullName>
    </recommendedName>
</protein>
<sequence length="128" mass="15422">MIRKSFYVESNTCVLCDDNVIETMDHLFFACPLSQNFWWRIGFEWDIELDVINMLINTAQTQVNNAGFKETIILGCWSIWNHRNKIIFDNEERHLDNIFYRFLEYFHLVRHRAKPSLREGMSAWLDTL</sequence>
<dbReference type="Pfam" id="PF13966">
    <property type="entry name" value="zf-RVT"/>
    <property type="match status" value="1"/>
</dbReference>
<name>A0A2K2DID7_BRADI</name>
<dbReference type="InParanoid" id="A0A2K2DID7"/>
<gene>
    <name evidence="2" type="ORF">BRADI_1g06864v3</name>
</gene>
<dbReference type="AlphaFoldDB" id="A0A2K2DID7"/>
<keyword evidence="4" id="KW-1185">Reference proteome</keyword>
<dbReference type="EMBL" id="CM000880">
    <property type="protein sequence ID" value="PNT74045.1"/>
    <property type="molecule type" value="Genomic_DNA"/>
</dbReference>
<dbReference type="EnsemblPlants" id="PNT74045">
    <property type="protein sequence ID" value="PNT74045"/>
    <property type="gene ID" value="BRADI_1g06864v3"/>
</dbReference>
<evidence type="ECO:0000259" key="1">
    <source>
        <dbReference type="Pfam" id="PF13966"/>
    </source>
</evidence>
<reference evidence="3" key="3">
    <citation type="submission" date="2018-08" db="UniProtKB">
        <authorList>
            <consortium name="EnsemblPlants"/>
        </authorList>
    </citation>
    <scope>IDENTIFICATION</scope>
    <source>
        <strain evidence="3">cv. Bd21</strain>
    </source>
</reference>
<dbReference type="Gramene" id="PNT74045">
    <property type="protein sequence ID" value="PNT74045"/>
    <property type="gene ID" value="BRADI_1g06864v3"/>
</dbReference>
<reference evidence="2 3" key="1">
    <citation type="journal article" date="2010" name="Nature">
        <title>Genome sequencing and analysis of the model grass Brachypodium distachyon.</title>
        <authorList>
            <consortium name="International Brachypodium Initiative"/>
        </authorList>
    </citation>
    <scope>NUCLEOTIDE SEQUENCE [LARGE SCALE GENOMIC DNA]</scope>
    <source>
        <strain evidence="2 3">Bd21</strain>
    </source>
</reference>
<evidence type="ECO:0000313" key="2">
    <source>
        <dbReference type="EMBL" id="PNT74045.1"/>
    </source>
</evidence>
<organism evidence="2">
    <name type="scientific">Brachypodium distachyon</name>
    <name type="common">Purple false brome</name>
    <name type="synonym">Trachynia distachya</name>
    <dbReference type="NCBI Taxonomy" id="15368"/>
    <lineage>
        <taxon>Eukaryota</taxon>
        <taxon>Viridiplantae</taxon>
        <taxon>Streptophyta</taxon>
        <taxon>Embryophyta</taxon>
        <taxon>Tracheophyta</taxon>
        <taxon>Spermatophyta</taxon>
        <taxon>Magnoliopsida</taxon>
        <taxon>Liliopsida</taxon>
        <taxon>Poales</taxon>
        <taxon>Poaceae</taxon>
        <taxon>BOP clade</taxon>
        <taxon>Pooideae</taxon>
        <taxon>Stipodae</taxon>
        <taxon>Brachypodieae</taxon>
        <taxon>Brachypodium</taxon>
    </lineage>
</organism>
<feature type="domain" description="Reverse transcriptase zinc-binding" evidence="1">
    <location>
        <begin position="8"/>
        <end position="38"/>
    </location>
</feature>
<evidence type="ECO:0000313" key="3">
    <source>
        <dbReference type="EnsemblPlants" id="PNT74045"/>
    </source>
</evidence>
<dbReference type="OrthoDB" id="675438at2759"/>
<dbReference type="InterPro" id="IPR026960">
    <property type="entry name" value="RVT-Znf"/>
</dbReference>
<accession>A0A2K2DID7</accession>
<reference evidence="2" key="2">
    <citation type="submission" date="2017-06" db="EMBL/GenBank/DDBJ databases">
        <title>WGS assembly of Brachypodium distachyon.</title>
        <authorList>
            <consortium name="The International Brachypodium Initiative"/>
            <person name="Lucas S."/>
            <person name="Harmon-Smith M."/>
            <person name="Lail K."/>
            <person name="Tice H."/>
            <person name="Grimwood J."/>
            <person name="Bruce D."/>
            <person name="Barry K."/>
            <person name="Shu S."/>
            <person name="Lindquist E."/>
            <person name="Wang M."/>
            <person name="Pitluck S."/>
            <person name="Vogel J.P."/>
            <person name="Garvin D.F."/>
            <person name="Mockler T.C."/>
            <person name="Schmutz J."/>
            <person name="Rokhsar D."/>
            <person name="Bevan M.W."/>
        </authorList>
    </citation>
    <scope>NUCLEOTIDE SEQUENCE</scope>
    <source>
        <strain evidence="2">Bd21</strain>
    </source>
</reference>
<evidence type="ECO:0000313" key="4">
    <source>
        <dbReference type="Proteomes" id="UP000008810"/>
    </source>
</evidence>
<dbReference type="Proteomes" id="UP000008810">
    <property type="component" value="Chromosome 1"/>
</dbReference>
<proteinExistence type="predicted"/>
<dbReference type="FunCoup" id="A0A2K2DID7">
    <property type="interactions" value="237"/>
</dbReference>